<dbReference type="Proteomes" id="UP000824120">
    <property type="component" value="Chromosome 12"/>
</dbReference>
<dbReference type="AlphaFoldDB" id="A0A9J5W3P4"/>
<organism evidence="1 2">
    <name type="scientific">Solanum commersonii</name>
    <name type="common">Commerson's wild potato</name>
    <name type="synonym">Commerson's nightshade</name>
    <dbReference type="NCBI Taxonomy" id="4109"/>
    <lineage>
        <taxon>Eukaryota</taxon>
        <taxon>Viridiplantae</taxon>
        <taxon>Streptophyta</taxon>
        <taxon>Embryophyta</taxon>
        <taxon>Tracheophyta</taxon>
        <taxon>Spermatophyta</taxon>
        <taxon>Magnoliopsida</taxon>
        <taxon>eudicotyledons</taxon>
        <taxon>Gunneridae</taxon>
        <taxon>Pentapetalae</taxon>
        <taxon>asterids</taxon>
        <taxon>lamiids</taxon>
        <taxon>Solanales</taxon>
        <taxon>Solanaceae</taxon>
        <taxon>Solanoideae</taxon>
        <taxon>Solaneae</taxon>
        <taxon>Solanum</taxon>
    </lineage>
</organism>
<dbReference type="EMBL" id="JACXVP010000012">
    <property type="protein sequence ID" value="KAG5570133.1"/>
    <property type="molecule type" value="Genomic_DNA"/>
</dbReference>
<accession>A0A9J5W3P4</accession>
<evidence type="ECO:0000313" key="2">
    <source>
        <dbReference type="Proteomes" id="UP000824120"/>
    </source>
</evidence>
<keyword evidence="2" id="KW-1185">Reference proteome</keyword>
<protein>
    <submittedName>
        <fullName evidence="1">Uncharacterized protein</fullName>
    </submittedName>
</protein>
<comment type="caution">
    <text evidence="1">The sequence shown here is derived from an EMBL/GenBank/DDBJ whole genome shotgun (WGS) entry which is preliminary data.</text>
</comment>
<evidence type="ECO:0000313" key="1">
    <source>
        <dbReference type="EMBL" id="KAG5570133.1"/>
    </source>
</evidence>
<name>A0A9J5W3P4_SOLCO</name>
<gene>
    <name evidence="1" type="ORF">H5410_059899</name>
</gene>
<proteinExistence type="predicted"/>
<sequence>MCARHILANWSKNWKGVEERKRFWACARSTFEAELRKNLDKLAQLGKDISNDLVNFNPNRWSKARFRTSSKCDIVDNNMVKVLMLGCWVLGTRLSSGIATSQASASSKRSGKQKSHPTQAVATISIFEPSQAIVQSDSDNRKGANNAFKRQRVVGHGVFVSKDGFICAEQERSISRVIKIGAQEKPISSIIVT</sequence>
<dbReference type="OrthoDB" id="1296858at2759"/>
<reference evidence="1 2" key="1">
    <citation type="submission" date="2020-09" db="EMBL/GenBank/DDBJ databases">
        <title>De no assembly of potato wild relative species, Solanum commersonii.</title>
        <authorList>
            <person name="Cho K."/>
        </authorList>
    </citation>
    <scope>NUCLEOTIDE SEQUENCE [LARGE SCALE GENOMIC DNA]</scope>
    <source>
        <strain evidence="1">LZ3.2</strain>
        <tissue evidence="1">Leaf</tissue>
    </source>
</reference>